<dbReference type="Gene3D" id="3.40.50.2300">
    <property type="match status" value="1"/>
</dbReference>
<dbReference type="SMART" id="SM00387">
    <property type="entry name" value="HATPase_c"/>
    <property type="match status" value="1"/>
</dbReference>
<dbReference type="PROSITE" id="PS50109">
    <property type="entry name" value="HIS_KIN"/>
    <property type="match status" value="1"/>
</dbReference>
<feature type="domain" description="Histidine kinase" evidence="10">
    <location>
        <begin position="509"/>
        <end position="737"/>
    </location>
</feature>
<evidence type="ECO:0000256" key="9">
    <source>
        <dbReference type="SAM" id="Phobius"/>
    </source>
</evidence>
<protein>
    <recommendedName>
        <fullName evidence="3">histidine kinase</fullName>
        <ecNumber evidence="3">2.7.13.3</ecNumber>
    </recommendedName>
</protein>
<keyword evidence="13" id="KW-1185">Reference proteome</keyword>
<dbReference type="InterPro" id="IPR011006">
    <property type="entry name" value="CheY-like_superfamily"/>
</dbReference>
<dbReference type="PROSITE" id="PS50110">
    <property type="entry name" value="RESPONSE_REGULATORY"/>
    <property type="match status" value="1"/>
</dbReference>
<dbReference type="PRINTS" id="PR00344">
    <property type="entry name" value="BCTRLSENSOR"/>
</dbReference>
<keyword evidence="9" id="KW-1133">Transmembrane helix</keyword>
<name>A0AAP0AXD7_9ASPA</name>
<dbReference type="InterPro" id="IPR036890">
    <property type="entry name" value="HATPase_C_sf"/>
</dbReference>
<keyword evidence="9" id="KW-0472">Membrane</keyword>
<sequence length="1092" mass="121342">MIGGARHLGPSVLLAHPLPPSRGRIPPSASAARQKQKNDPTSPASGEHCLLPDSCAFFFPADFNGSSQDRRVQVRSTFYATRTSSSASSGPAALLAHPPPPRYVEGVYLPPVTIVLGIGIISASIFLAQRTEDHLHSDFGDTQKMLMEHLQERTFRLFEANLSVHNVAEIVGSALDKKLPLSSAMKTIAASSLFTAFSTIRLASQVSYVSNHGDIFSYLHEKNHTLVIFSNSSSNSFNSTLHPWYTQIVDNHTGKGYGDVLVLPHIQPNNSQWYLDALEGRSRGPSYGYGWGYDRDEMLFFTAPADRFSVVALGIKLKDFIKYFFSTNLHDARAYLLTKDGIFLDHNTSTLTPKNASDILPVRGIISNSCSGIIGEQLFSHSSSRNHFLRKGAEIVLYCAPIHIAEIQMAIVMAFPVKTFLLLLQKLKVIIGLLLSFYILIGVIGSCISSKLFRTLQRDKSIGLANLIKQMEATEQAERKRLIKLCCVDVLPDSDVYRNLIQMDSCTAKLLGILNSVLEISKVEAGRMELENVEFSMAQTIEESVDFFHVVALEKGLEVIWDPCDFSVLISSNVRGDCRRFKQILDNLLNNAIKYTTEGHVVVRSWAKKVGSKEPEFTSIQQGNFPNIWVHLSRCFCYVGGAYPNKKSHNSIYHGQGDMEFTFEIDDTGIGIPKEKRDSIFKNYFQVKESNLGCEGTGLGLGIAKSYVALMGGNISIKEKQPSERGSCFMFNIFLESNDVSSNNDEEGFDSCNIPILNRLHSCSTKTKAKVQSNIHALAISQGIRVEGIQCLLAIRRSETSRILKDWMKLLGIMVSVAQQPVHMYAVLKRMTHNYSASGSCDSSIGSSGINSEYSSPRDENGQVLTFSMKDDPKKASLKGSNKYLLVIIDLDLGDFSEMHNFLTCLAKGNHHFHQYKVICLTDSTASCSKLPCDLVLHKPIHGSRFYKILGLMQEFRQTNEELKLEIVRESTELETKKLLSSAYLQQSNCKVLKDGIDTQPLSGMKILLVEDTLLLRQIAEKVLSRAGGIVTSVDNGLKALEVVTSRISEGNSKRLPFDLILMDCQVMNNYPLPFELKYLLVYIIGLDYALL</sequence>
<dbReference type="SUPFAM" id="SSF55874">
    <property type="entry name" value="ATPase domain of HSP90 chaperone/DNA topoisomerase II/histidine kinase"/>
    <property type="match status" value="1"/>
</dbReference>
<dbReference type="InterPro" id="IPR004358">
    <property type="entry name" value="Sig_transdc_His_kin-like_C"/>
</dbReference>
<keyword evidence="9" id="KW-0812">Transmembrane</keyword>
<accession>A0AAP0AXD7</accession>
<dbReference type="EMBL" id="JBBWWQ010000019">
    <property type="protein sequence ID" value="KAK8918544.1"/>
    <property type="molecule type" value="Genomic_DNA"/>
</dbReference>
<reference evidence="12 13" key="1">
    <citation type="journal article" date="2022" name="Nat. Plants">
        <title>Genomes of leafy and leafless Platanthera orchids illuminate the evolution of mycoheterotrophy.</title>
        <authorList>
            <person name="Li M.H."/>
            <person name="Liu K.W."/>
            <person name="Li Z."/>
            <person name="Lu H.C."/>
            <person name="Ye Q.L."/>
            <person name="Zhang D."/>
            <person name="Wang J.Y."/>
            <person name="Li Y.F."/>
            <person name="Zhong Z.M."/>
            <person name="Liu X."/>
            <person name="Yu X."/>
            <person name="Liu D.K."/>
            <person name="Tu X.D."/>
            <person name="Liu B."/>
            <person name="Hao Y."/>
            <person name="Liao X.Y."/>
            <person name="Jiang Y.T."/>
            <person name="Sun W.H."/>
            <person name="Chen J."/>
            <person name="Chen Y.Q."/>
            <person name="Ai Y."/>
            <person name="Zhai J.W."/>
            <person name="Wu S.S."/>
            <person name="Zhou Z."/>
            <person name="Hsiao Y.Y."/>
            <person name="Wu W.L."/>
            <person name="Chen Y.Y."/>
            <person name="Lin Y.F."/>
            <person name="Hsu J.L."/>
            <person name="Li C.Y."/>
            <person name="Wang Z.W."/>
            <person name="Zhao X."/>
            <person name="Zhong W.Y."/>
            <person name="Ma X.K."/>
            <person name="Ma L."/>
            <person name="Huang J."/>
            <person name="Chen G.Z."/>
            <person name="Huang M.Z."/>
            <person name="Huang L."/>
            <person name="Peng D.H."/>
            <person name="Luo Y.B."/>
            <person name="Zou S.Q."/>
            <person name="Chen S.P."/>
            <person name="Lan S."/>
            <person name="Tsai W.C."/>
            <person name="Van de Peer Y."/>
            <person name="Liu Z.J."/>
        </authorList>
    </citation>
    <scope>NUCLEOTIDE SEQUENCE [LARGE SCALE GENOMIC DNA]</scope>
    <source>
        <strain evidence="12">Lor287</strain>
    </source>
</reference>
<keyword evidence="12" id="KW-0808">Transferase</keyword>
<organism evidence="12 13">
    <name type="scientific">Platanthera zijinensis</name>
    <dbReference type="NCBI Taxonomy" id="2320716"/>
    <lineage>
        <taxon>Eukaryota</taxon>
        <taxon>Viridiplantae</taxon>
        <taxon>Streptophyta</taxon>
        <taxon>Embryophyta</taxon>
        <taxon>Tracheophyta</taxon>
        <taxon>Spermatophyta</taxon>
        <taxon>Magnoliopsida</taxon>
        <taxon>Liliopsida</taxon>
        <taxon>Asparagales</taxon>
        <taxon>Orchidaceae</taxon>
        <taxon>Orchidoideae</taxon>
        <taxon>Orchideae</taxon>
        <taxon>Orchidinae</taxon>
        <taxon>Platanthera</taxon>
    </lineage>
</organism>
<feature type="modified residue" description="4-aspartylphosphate" evidence="7">
    <location>
        <position position="1064"/>
    </location>
</feature>
<dbReference type="GO" id="GO:0009736">
    <property type="term" value="P:cytokinin-activated signaling pathway"/>
    <property type="evidence" value="ECO:0007669"/>
    <property type="project" value="UniProtKB-KW"/>
</dbReference>
<dbReference type="Pfam" id="PF02518">
    <property type="entry name" value="HATPase_c"/>
    <property type="match status" value="1"/>
</dbReference>
<evidence type="ECO:0000256" key="2">
    <source>
        <dbReference type="ARBA" id="ARBA00002427"/>
    </source>
</evidence>
<dbReference type="InterPro" id="IPR003594">
    <property type="entry name" value="HATPase_dom"/>
</dbReference>
<dbReference type="Gene3D" id="3.30.565.10">
    <property type="entry name" value="Histidine kinase-like ATPase, C-terminal domain"/>
    <property type="match status" value="1"/>
</dbReference>
<keyword evidence="5" id="KW-0932">Cytokinin signaling pathway</keyword>
<gene>
    <name evidence="12" type="primary">CKI1</name>
    <name evidence="12" type="ORF">KSP39_PZI021587</name>
</gene>
<evidence type="ECO:0000259" key="11">
    <source>
        <dbReference type="PROSITE" id="PS50110"/>
    </source>
</evidence>
<evidence type="ECO:0000256" key="6">
    <source>
        <dbReference type="ARBA" id="ARBA00023012"/>
    </source>
</evidence>
<dbReference type="AlphaFoldDB" id="A0AAP0AXD7"/>
<evidence type="ECO:0000256" key="1">
    <source>
        <dbReference type="ARBA" id="ARBA00000085"/>
    </source>
</evidence>
<dbReference type="PANTHER" id="PTHR43719:SF75">
    <property type="entry name" value="HISTIDINE KINASE CKI1"/>
    <property type="match status" value="1"/>
</dbReference>
<dbReference type="SUPFAM" id="SSF52172">
    <property type="entry name" value="CheY-like"/>
    <property type="match status" value="1"/>
</dbReference>
<dbReference type="PANTHER" id="PTHR43719">
    <property type="entry name" value="TWO-COMPONENT HISTIDINE KINASE"/>
    <property type="match status" value="1"/>
</dbReference>
<feature type="transmembrane region" description="Helical" evidence="9">
    <location>
        <begin position="429"/>
        <end position="448"/>
    </location>
</feature>
<proteinExistence type="predicted"/>
<comment type="function">
    <text evidence="2">Cytokinin receptor related to bacterial two-component regulators. Functions as a histidine kinase and transmits the stress signal to a downstream MAPK cascade.</text>
</comment>
<evidence type="ECO:0000313" key="13">
    <source>
        <dbReference type="Proteomes" id="UP001418222"/>
    </source>
</evidence>
<dbReference type="GO" id="GO:0000160">
    <property type="term" value="P:phosphorelay signal transduction system"/>
    <property type="evidence" value="ECO:0007669"/>
    <property type="project" value="UniProtKB-KW"/>
</dbReference>
<evidence type="ECO:0000256" key="4">
    <source>
        <dbReference type="ARBA" id="ARBA00022553"/>
    </source>
</evidence>
<evidence type="ECO:0000256" key="3">
    <source>
        <dbReference type="ARBA" id="ARBA00012438"/>
    </source>
</evidence>
<feature type="region of interest" description="Disordered" evidence="8">
    <location>
        <begin position="1"/>
        <end position="46"/>
    </location>
</feature>
<evidence type="ECO:0000256" key="8">
    <source>
        <dbReference type="SAM" id="MobiDB-lite"/>
    </source>
</evidence>
<keyword evidence="12" id="KW-0418">Kinase</keyword>
<feature type="transmembrane region" description="Helical" evidence="9">
    <location>
        <begin position="395"/>
        <end position="417"/>
    </location>
</feature>
<comment type="catalytic activity">
    <reaction evidence="1">
        <text>ATP + protein L-histidine = ADP + protein N-phospho-L-histidine.</text>
        <dbReference type="EC" id="2.7.13.3"/>
    </reaction>
</comment>
<dbReference type="InterPro" id="IPR001789">
    <property type="entry name" value="Sig_transdc_resp-reg_receiver"/>
</dbReference>
<dbReference type="InterPro" id="IPR005467">
    <property type="entry name" value="His_kinase_dom"/>
</dbReference>
<comment type="caution">
    <text evidence="12">The sequence shown here is derived from an EMBL/GenBank/DDBJ whole genome shotgun (WGS) entry which is preliminary data.</text>
</comment>
<feature type="domain" description="Response regulatory" evidence="11">
    <location>
        <begin position="1006"/>
        <end position="1092"/>
    </location>
</feature>
<dbReference type="EC" id="2.7.13.3" evidence="3"/>
<keyword evidence="6" id="KW-0902">Two-component regulatory system</keyword>
<keyword evidence="4 7" id="KW-0597">Phosphoprotein</keyword>
<dbReference type="Proteomes" id="UP001418222">
    <property type="component" value="Unassembled WGS sequence"/>
</dbReference>
<dbReference type="InterPro" id="IPR050956">
    <property type="entry name" value="2C_system_His_kinase"/>
</dbReference>
<evidence type="ECO:0000256" key="7">
    <source>
        <dbReference type="PROSITE-ProRule" id="PRU00169"/>
    </source>
</evidence>
<evidence type="ECO:0000256" key="5">
    <source>
        <dbReference type="ARBA" id="ARBA00022864"/>
    </source>
</evidence>
<evidence type="ECO:0000313" key="12">
    <source>
        <dbReference type="EMBL" id="KAK8918544.1"/>
    </source>
</evidence>
<dbReference type="GO" id="GO:0004673">
    <property type="term" value="F:protein histidine kinase activity"/>
    <property type="evidence" value="ECO:0007669"/>
    <property type="project" value="UniProtKB-EC"/>
</dbReference>
<evidence type="ECO:0000259" key="10">
    <source>
        <dbReference type="PROSITE" id="PS50109"/>
    </source>
</evidence>